<dbReference type="SUPFAM" id="SSF53474">
    <property type="entry name" value="alpha/beta-Hydrolases"/>
    <property type="match status" value="1"/>
</dbReference>
<dbReference type="SMART" id="SM01110">
    <property type="entry name" value="Cutinase"/>
    <property type="match status" value="1"/>
</dbReference>
<keyword evidence="5" id="KW-1185">Reference proteome</keyword>
<dbReference type="STRING" id="576137.A0A1L7WUJ7"/>
<sequence>MRPESTGLPTSLHSLPTRALNHHQDASPTPPRHNSLRPPLPLYLQSTTCASGVHIIVTRASNEHAGQGIIGSVATSVINQIPGSDSVAVDYPASLYNYQSLESQGVTAKAHLIENYVQICPQGKIVLIGYSQGAQVIVDTLIGSSTGFGGGFGGRSSSGLAEEYRKNIIADPSHVSNLSFDVSTSVKNGVNFTTFPPSLFAPSKSEKETD</sequence>
<evidence type="ECO:0000256" key="2">
    <source>
        <dbReference type="ARBA" id="ARBA00023157"/>
    </source>
</evidence>
<dbReference type="OrthoDB" id="6020543at2759"/>
<dbReference type="Proteomes" id="UP000184330">
    <property type="component" value="Unassembled WGS sequence"/>
</dbReference>
<dbReference type="GO" id="GO:0052689">
    <property type="term" value="F:carboxylic ester hydrolase activity"/>
    <property type="evidence" value="ECO:0007669"/>
    <property type="project" value="UniProtKB-ARBA"/>
</dbReference>
<dbReference type="AlphaFoldDB" id="A0A1L7WUJ7"/>
<dbReference type="Pfam" id="PF01083">
    <property type="entry name" value="Cutinase"/>
    <property type="match status" value="1"/>
</dbReference>
<evidence type="ECO:0000313" key="4">
    <source>
        <dbReference type="EMBL" id="CZR56455.1"/>
    </source>
</evidence>
<organism evidence="4 5">
    <name type="scientific">Phialocephala subalpina</name>
    <dbReference type="NCBI Taxonomy" id="576137"/>
    <lineage>
        <taxon>Eukaryota</taxon>
        <taxon>Fungi</taxon>
        <taxon>Dikarya</taxon>
        <taxon>Ascomycota</taxon>
        <taxon>Pezizomycotina</taxon>
        <taxon>Leotiomycetes</taxon>
        <taxon>Helotiales</taxon>
        <taxon>Mollisiaceae</taxon>
        <taxon>Phialocephala</taxon>
        <taxon>Phialocephala fortinii species complex</taxon>
    </lineage>
</organism>
<dbReference type="EMBL" id="FJOG01000008">
    <property type="protein sequence ID" value="CZR56455.1"/>
    <property type="molecule type" value="Genomic_DNA"/>
</dbReference>
<gene>
    <name evidence="4" type="ORF">PAC_06343</name>
</gene>
<dbReference type="InterPro" id="IPR029058">
    <property type="entry name" value="AB_hydrolase_fold"/>
</dbReference>
<reference evidence="4 5" key="1">
    <citation type="submission" date="2016-03" db="EMBL/GenBank/DDBJ databases">
        <authorList>
            <person name="Ploux O."/>
        </authorList>
    </citation>
    <scope>NUCLEOTIDE SEQUENCE [LARGE SCALE GENOMIC DNA]</scope>
    <source>
        <strain evidence="4 5">UAMH 11012</strain>
    </source>
</reference>
<evidence type="ECO:0000313" key="5">
    <source>
        <dbReference type="Proteomes" id="UP000184330"/>
    </source>
</evidence>
<accession>A0A1L7WUJ7</accession>
<dbReference type="Gene3D" id="3.40.50.1820">
    <property type="entry name" value="alpha/beta hydrolase"/>
    <property type="match status" value="1"/>
</dbReference>
<name>A0A1L7WUJ7_9HELO</name>
<proteinExistence type="predicted"/>
<keyword evidence="1" id="KW-0378">Hydrolase</keyword>
<evidence type="ECO:0008006" key="6">
    <source>
        <dbReference type="Google" id="ProtNLM"/>
    </source>
</evidence>
<dbReference type="InterPro" id="IPR000675">
    <property type="entry name" value="Cutinase/axe"/>
</dbReference>
<protein>
    <recommendedName>
        <fullName evidence="6">Acetylxylan esterase</fullName>
    </recommendedName>
</protein>
<evidence type="ECO:0000256" key="3">
    <source>
        <dbReference type="SAM" id="MobiDB-lite"/>
    </source>
</evidence>
<keyword evidence="2" id="KW-1015">Disulfide bond</keyword>
<feature type="region of interest" description="Disordered" evidence="3">
    <location>
        <begin position="20"/>
        <end position="39"/>
    </location>
</feature>
<dbReference type="PANTHER" id="PTHR33630:SF9">
    <property type="entry name" value="CUTINASE 4"/>
    <property type="match status" value="1"/>
</dbReference>
<dbReference type="PANTHER" id="PTHR33630">
    <property type="entry name" value="CUTINASE RV1984C-RELATED-RELATED"/>
    <property type="match status" value="1"/>
</dbReference>
<evidence type="ECO:0000256" key="1">
    <source>
        <dbReference type="ARBA" id="ARBA00022801"/>
    </source>
</evidence>